<keyword evidence="2" id="KW-0067">ATP-binding</keyword>
<accession>A0A850H7C5</accession>
<dbReference type="Gene3D" id="3.40.50.300">
    <property type="entry name" value="P-loop containing nucleotide triphosphate hydrolases"/>
    <property type="match status" value="1"/>
</dbReference>
<dbReference type="InterPro" id="IPR005702">
    <property type="entry name" value="Wzc-like_C"/>
</dbReference>
<dbReference type="GO" id="GO:0016301">
    <property type="term" value="F:kinase activity"/>
    <property type="evidence" value="ECO:0007669"/>
    <property type="project" value="UniProtKB-KW"/>
</dbReference>
<comment type="caution">
    <text evidence="3">The sequence shown here is derived from an EMBL/GenBank/DDBJ whole genome shotgun (WGS) entry which is preliminary data.</text>
</comment>
<evidence type="ECO:0000256" key="2">
    <source>
        <dbReference type="ARBA" id="ARBA00022840"/>
    </source>
</evidence>
<sequence>MAEADPLSTPRSSTFDIGSLREFRPEAEVLERSKIVAFDSRDLRSRPFNLMRTKFTKQLNAHNLEMVGITSPAPMAGKSCLSMNLAAALARLDDKQVVLVDLDLRRGSIAEEIGLEFQTGINDYLTGAVDDLSQIAVRIADYPLAILPTKAISEDSSSMLAGKQYVRLMENLRAIARHAIVLIDLPPVFANDDAMLTAGALDAYMMIVDAGKTTQRQLKDSMEMLRPTPCVGTVLNRYKGSSIDSYGYGSKAYSRYYD</sequence>
<dbReference type="InterPro" id="IPR050445">
    <property type="entry name" value="Bact_polysacc_biosynth/exp"/>
</dbReference>
<organism evidence="3 4">
    <name type="scientific">Qipengyuania atrilutea</name>
    <dbReference type="NCBI Taxonomy" id="2744473"/>
    <lineage>
        <taxon>Bacteria</taxon>
        <taxon>Pseudomonadati</taxon>
        <taxon>Pseudomonadota</taxon>
        <taxon>Alphaproteobacteria</taxon>
        <taxon>Sphingomonadales</taxon>
        <taxon>Erythrobacteraceae</taxon>
        <taxon>Qipengyuania</taxon>
    </lineage>
</organism>
<evidence type="ECO:0000313" key="4">
    <source>
        <dbReference type="Proteomes" id="UP000561438"/>
    </source>
</evidence>
<keyword evidence="3" id="KW-0808">Transferase</keyword>
<dbReference type="EMBL" id="JABWGV010000005">
    <property type="protein sequence ID" value="NVD45748.1"/>
    <property type="molecule type" value="Genomic_DNA"/>
</dbReference>
<keyword evidence="3" id="KW-0418">Kinase</keyword>
<reference evidence="3 4" key="1">
    <citation type="submission" date="2020-06" db="EMBL/GenBank/DDBJ databases">
        <title>Altererythrobacter sp. HHU K3-1.</title>
        <authorList>
            <person name="Zhang D."/>
            <person name="Xue H."/>
        </authorList>
    </citation>
    <scope>NUCLEOTIDE SEQUENCE [LARGE SCALE GENOMIC DNA]</scope>
    <source>
        <strain evidence="3 4">HHU K3-1</strain>
    </source>
</reference>
<dbReference type="PANTHER" id="PTHR32309:SF31">
    <property type="entry name" value="CAPSULAR EXOPOLYSACCHARIDE FAMILY"/>
    <property type="match status" value="1"/>
</dbReference>
<protein>
    <submittedName>
        <fullName evidence="3">CpsD/CapB family tyrosine-protein kinase</fullName>
    </submittedName>
</protein>
<name>A0A850H7C5_9SPHN</name>
<dbReference type="CDD" id="cd05387">
    <property type="entry name" value="BY-kinase"/>
    <property type="match status" value="1"/>
</dbReference>
<keyword evidence="1" id="KW-0547">Nucleotide-binding</keyword>
<gene>
    <name evidence="3" type="ORF">HUV48_12090</name>
</gene>
<dbReference type="InterPro" id="IPR027417">
    <property type="entry name" value="P-loop_NTPase"/>
</dbReference>
<evidence type="ECO:0000256" key="1">
    <source>
        <dbReference type="ARBA" id="ARBA00022741"/>
    </source>
</evidence>
<dbReference type="RefSeq" id="WP_176268060.1">
    <property type="nucleotide sequence ID" value="NZ_JABWGV010000005.1"/>
</dbReference>
<dbReference type="PANTHER" id="PTHR32309">
    <property type="entry name" value="TYROSINE-PROTEIN KINASE"/>
    <property type="match status" value="1"/>
</dbReference>
<evidence type="ECO:0000313" key="3">
    <source>
        <dbReference type="EMBL" id="NVD45748.1"/>
    </source>
</evidence>
<dbReference type="Proteomes" id="UP000561438">
    <property type="component" value="Unassembled WGS sequence"/>
</dbReference>
<dbReference type="AlphaFoldDB" id="A0A850H7C5"/>
<proteinExistence type="predicted"/>
<keyword evidence="4" id="KW-1185">Reference proteome</keyword>
<dbReference type="SUPFAM" id="SSF52540">
    <property type="entry name" value="P-loop containing nucleoside triphosphate hydrolases"/>
    <property type="match status" value="1"/>
</dbReference>